<dbReference type="OrthoDB" id="512358at2"/>
<dbReference type="EMBL" id="RXOL01000002">
    <property type="protein sequence ID" value="RVQ67887.1"/>
    <property type="molecule type" value="Genomic_DNA"/>
</dbReference>
<keyword evidence="2" id="KW-1185">Reference proteome</keyword>
<dbReference type="SUPFAM" id="SSF51182">
    <property type="entry name" value="RmlC-like cupins"/>
    <property type="match status" value="1"/>
</dbReference>
<dbReference type="InterPro" id="IPR011051">
    <property type="entry name" value="RmlC_Cupin_sf"/>
</dbReference>
<dbReference type="InterPro" id="IPR014710">
    <property type="entry name" value="RmlC-like_jellyroll"/>
</dbReference>
<evidence type="ECO:0000313" key="2">
    <source>
        <dbReference type="Proteomes" id="UP000283003"/>
    </source>
</evidence>
<sequence length="130" mass="14083">MGDRFAHLGEAGSAKVQPAFAGSEWYEDYVNRTGGEGRLVALHDFAEDWTDWEMHPAGDEMVVCTKGAMVLIQQNPDGDIRIPLNAGEYAINPAGVWHTADACGACTALFVTPARDTAHRPRNAETQPKA</sequence>
<gene>
    <name evidence="1" type="ORF">EKN06_07625</name>
</gene>
<reference evidence="1 2" key="1">
    <citation type="submission" date="2018-12" db="EMBL/GenBank/DDBJ databases">
        <title>Croceicoccus ponticola sp. nov., a lipolytic bacterium isolated from seawater.</title>
        <authorList>
            <person name="Yoon J.-H."/>
        </authorList>
    </citation>
    <scope>NUCLEOTIDE SEQUENCE [LARGE SCALE GENOMIC DNA]</scope>
    <source>
        <strain evidence="1 2">GM-16</strain>
    </source>
</reference>
<protein>
    <submittedName>
        <fullName evidence="1">Cupin domain-containing protein</fullName>
    </submittedName>
</protein>
<dbReference type="AlphaFoldDB" id="A0A437GZ74"/>
<dbReference type="Proteomes" id="UP000283003">
    <property type="component" value="Unassembled WGS sequence"/>
</dbReference>
<organism evidence="1 2">
    <name type="scientific">Croceicoccus ponticola</name>
    <dbReference type="NCBI Taxonomy" id="2217664"/>
    <lineage>
        <taxon>Bacteria</taxon>
        <taxon>Pseudomonadati</taxon>
        <taxon>Pseudomonadota</taxon>
        <taxon>Alphaproteobacteria</taxon>
        <taxon>Sphingomonadales</taxon>
        <taxon>Erythrobacteraceae</taxon>
        <taxon>Croceicoccus</taxon>
    </lineage>
</organism>
<proteinExistence type="predicted"/>
<evidence type="ECO:0000313" key="1">
    <source>
        <dbReference type="EMBL" id="RVQ67887.1"/>
    </source>
</evidence>
<comment type="caution">
    <text evidence="1">The sequence shown here is derived from an EMBL/GenBank/DDBJ whole genome shotgun (WGS) entry which is preliminary data.</text>
</comment>
<dbReference type="Gene3D" id="2.60.120.10">
    <property type="entry name" value="Jelly Rolls"/>
    <property type="match status" value="1"/>
</dbReference>
<name>A0A437GZ74_9SPHN</name>
<accession>A0A437GZ74</accession>